<sequence>MSLSPDISTDVHKQLIVGLNIFHPSRLRTEDDINVAVNVLEGSLDKESIGPIILCSLQPEHPYVFEFIISSVGEECVNLISRFVRDTLPSDIDAFRTSLSYKILSRLSSSLSRLSYPSGQQPENLDNYRRKVEMAPTVLEYLTTLLREGFFDEEAENRAGKRNVHRGRTPRSKVASEEHSKIDDLLFHALGSEAPRSGDEAEETVQSIMDDQTDILEFFIMLLRMSETLKLVRNAYFRENVLQGNLSISDEHANPITSSAMGPPPTSLVPAAEPIQADLYFESATGYGRWRILCSKLCLDKLARDGTQSDPVLKRLEELSLGCFSETNQKRLTKYSPIEIFRARLPGSVRLVYHIDVIHEFGKDILGIFSLDELNRTNWDKFGIYRARKGPDYVAKCRSRSCSHGFYFDPMTFDATITSPGAVFADPDSIENGDIDGVDEIHRLLDLEQYAILSQNVIRDILEGHNYPRVFQVSHEEKKVVECTRSSFILGRSGTGKTTVIVFKIFGIDRAWQNQGCVGPRPRQLFVTKSRLLAEKVERDYVSLLYSLSAAPDSSDSPLFVRERIQRWNSRRKRETFNPDDTDNGRDDLPEKFSELRDSHFPLFLTMDTVSSLLEADMKSSQGSNKSRNFRPQKKDQEWYARTDLVTYDVFKRVYWSRLPLTKGLWTIKGSEKSLEYANRALDRESYEGFRDSHRLDYALFEAYQKLKLKRGERDLADRTHGLLNALKENGLKGDLVDFVYVDEVQDLLLIDTRLIISLCRNPDGLLWAGDTAQTISVGSTFTFKQLGASVYRYQRSIRALRGTPRQPEGFQLLKNYRSHGGIVKCANAIIRLLQRFPSAIDHLQPEAGVVGKELPIFFHGDDLPQGRDIFLSSSGRLMKLGHNQCVIVRDDAARESFKTDIGRVGVTLYDSPHSSHPKVILYNFFEESASENLWNYLMNKDQHKIVDLKYMPLIHELKCLYVAITRAKHRLWIVDYSCTCEPLMQYLLDCGFIVESRTSRHSLEPFVNESTAGEWSEEGNRLLNHREFEEAILAFDNAGDDYMAAVATAYQAQEVARDIPEPETRRRREAFKNAASAFEHCAEIAKSAQEQSSHYAAAARCYADVKCHQDAVRALKLAKMFTEAASYCFDNNLLDTAVSIIKKHEAEVDLDTTESIKQVARMSYLESQELDKALDLFKDNEERMMGFVVEHDLGLTRALILGRDGKYGEAIKQYLDEGQISEAIDLALVHIDDVMKDVKTFNAIVDKALWRYLSFGCREWPESSGIPFDKICMLLKKIQTRNLNDRDKRMLFIFKLNLNDLKPTDFQKITSVLSSRVLRCESLRLDKAVKLLGLDYFFDDMSSALDYSLLIRDAALEKAPWDSKCQWLCTLFQFEKDGEGIRIRPGTFIYEDYIARGFSPSRPAEHLEHSAVSLSREEFTRHLTRLLSERLESRIRNKDRILSQLHLFDPCIQLTLRGRCHLREHTASHELDEGWFNRRARFHLQQIMILDNLHAFACVEFPARINSQRRLLNTLGNALNPLLYLSGSISALNEDLIPEAADGFSTVKRWAFDVLYSLNPSIPALQGAFLTNLCTAITLGRLRQDGGTVNDCLLRIPCTSTPKQRHPRLIVHTPSGSQIYTLYTLLSFMDGSGDLAQGVRFFRYVVREHIPIDLAVMCNIVERLFGLAIMTGKYRAGLHGVVLPRSWVLALWKDFTTFKEKPLAPLWVLAQETERLLRGLYTGEYLNHTIDFSSRDVKNKAPNWSNDLPRKFLQDLCVARICRCLCLLGENFSDLRNDVVRTTESLRTSHVSKSTAFHWRYISAGDWEKLAEVLYQSTPPQFDCLVKLHQRIFRVPAQHPPSVQFIVFEDMNTIPNILRSRPTDPQGHQRRRHTPAAGEIDDPGDTSGGDQRTAELAEYSAQDAADVNDRVEPDRTKEALVIQRAARRYILKGLEDNIDDSLRMGRNRLFQTCKESAKAVHIEYRRFYLGPLPHLLLCLEWIILSAQTSKVAIKARRAEATLQEISDLMTQHKEMR</sequence>
<accession>A0ACC0UHH8</accession>
<evidence type="ECO:0000313" key="1">
    <source>
        <dbReference type="EMBL" id="KAI9510706.1"/>
    </source>
</evidence>
<comment type="caution">
    <text evidence="1">The sequence shown here is derived from an EMBL/GenBank/DDBJ whole genome shotgun (WGS) entry which is preliminary data.</text>
</comment>
<gene>
    <name evidence="1" type="ORF">F5148DRAFT_1177323</name>
</gene>
<organism evidence="1 2">
    <name type="scientific">Russula earlei</name>
    <dbReference type="NCBI Taxonomy" id="71964"/>
    <lineage>
        <taxon>Eukaryota</taxon>
        <taxon>Fungi</taxon>
        <taxon>Dikarya</taxon>
        <taxon>Basidiomycota</taxon>
        <taxon>Agaricomycotina</taxon>
        <taxon>Agaricomycetes</taxon>
        <taxon>Russulales</taxon>
        <taxon>Russulaceae</taxon>
        <taxon>Russula</taxon>
    </lineage>
</organism>
<dbReference type="EMBL" id="JAGFNK010000036">
    <property type="protein sequence ID" value="KAI9510706.1"/>
    <property type="molecule type" value="Genomic_DNA"/>
</dbReference>
<keyword evidence="2" id="KW-1185">Reference proteome</keyword>
<reference evidence="1" key="1">
    <citation type="submission" date="2021-03" db="EMBL/GenBank/DDBJ databases">
        <title>Evolutionary priming and transition to the ectomycorrhizal habit in an iconic lineage of mushroom-forming fungi: is preadaptation a requirement?</title>
        <authorList>
            <consortium name="DOE Joint Genome Institute"/>
            <person name="Looney B.P."/>
            <person name="Miyauchi S."/>
            <person name="Morin E."/>
            <person name="Drula E."/>
            <person name="Courty P.E."/>
            <person name="Chicoki N."/>
            <person name="Fauchery L."/>
            <person name="Kohler A."/>
            <person name="Kuo A."/>
            <person name="LaButti K."/>
            <person name="Pangilinan J."/>
            <person name="Lipzen A."/>
            <person name="Riley R."/>
            <person name="Andreopoulos W."/>
            <person name="He G."/>
            <person name="Johnson J."/>
            <person name="Barry K.W."/>
            <person name="Grigoriev I.V."/>
            <person name="Nagy L."/>
            <person name="Hibbett D."/>
            <person name="Henrissat B."/>
            <person name="Matheny P.B."/>
            <person name="Labbe J."/>
            <person name="Martin A.F."/>
        </authorList>
    </citation>
    <scope>NUCLEOTIDE SEQUENCE</scope>
    <source>
        <strain evidence="1">BPL698</strain>
    </source>
</reference>
<dbReference type="Proteomes" id="UP001207468">
    <property type="component" value="Unassembled WGS sequence"/>
</dbReference>
<proteinExistence type="predicted"/>
<protein>
    <submittedName>
        <fullName evidence="1">Uncharacterized protein</fullName>
    </submittedName>
</protein>
<name>A0ACC0UHH8_9AGAM</name>
<evidence type="ECO:0000313" key="2">
    <source>
        <dbReference type="Proteomes" id="UP001207468"/>
    </source>
</evidence>